<dbReference type="PATRIC" id="fig|161896.4.peg.1615"/>
<dbReference type="EC" id="2.7.1.6" evidence="3"/>
<dbReference type="RefSeq" id="WP_035105355.1">
    <property type="nucleotide sequence ID" value="NZ_CP011311.1"/>
</dbReference>
<dbReference type="OrthoDB" id="4427597at2"/>
<dbReference type="Gene3D" id="3.30.70.890">
    <property type="entry name" value="GHMP kinase, C-terminal domain"/>
    <property type="match status" value="1"/>
</dbReference>
<dbReference type="KEGG" id="ccj:UL81_08245"/>
<dbReference type="InterPro" id="IPR020568">
    <property type="entry name" value="Ribosomal_Su5_D2-typ_SF"/>
</dbReference>
<name>A0A0F6QZ27_9CORY</name>
<dbReference type="GO" id="GO:0005524">
    <property type="term" value="F:ATP binding"/>
    <property type="evidence" value="ECO:0007669"/>
    <property type="project" value="UniProtKB-KW"/>
</dbReference>
<dbReference type="Proteomes" id="UP000033566">
    <property type="component" value="Chromosome"/>
</dbReference>
<dbReference type="Gene3D" id="3.30.230.10">
    <property type="match status" value="1"/>
</dbReference>
<dbReference type="PRINTS" id="PR00959">
    <property type="entry name" value="MEVGALKINASE"/>
</dbReference>
<keyword evidence="3" id="KW-0808">Transferase</keyword>
<evidence type="ECO:0000256" key="2">
    <source>
        <dbReference type="ARBA" id="ARBA00022840"/>
    </source>
</evidence>
<dbReference type="EMBL" id="CP011311">
    <property type="protein sequence ID" value="AKE39603.1"/>
    <property type="molecule type" value="Genomic_DNA"/>
</dbReference>
<proteinExistence type="predicted"/>
<keyword evidence="4" id="KW-1185">Reference proteome</keyword>
<sequence length="412" mass="43666">MWNPPSTPVADRARAAHEELAGAPAQHVASAPATWVLLGEHIDHFGGMAIVGLSSLRAAAAVSTRDDGKIAVQVEGNEVEYTSLQELSELASAQQPTVDAEGQPVLPDAPTGSTSLRLAGIVHSLINRQLLSRETTGVTITVASDIPANAGLGELSAMDVATALALHGDDADDAPLRARLAEVCTQAVTLFSKVPALRARHSAALRGGESITLIDYADHSVTPAPHLLNDDLSAFLVAVPGTPEDTAAADIRRREHFLDDACHAFGTESLRLLPDATPRVLDWLTAVHKVYGTENQPTVDEARQWLSFYESETQRSQDFARALRSRRGTELFPLIEQSQAALVHEYGMESGSQLSQLAHVRGAVTARAAHAGLANATIAYVPTKHATNFAADLDADGLTVLPLHSGSPAHLH</sequence>
<reference evidence="3 4" key="1">
    <citation type="journal article" date="2015" name="Genome Announc.">
        <title>Complete Genome Sequence of Corynebacterium camporealensis DSM 44610, Isolated from the Milk of a Manchega Sheep with Subclinical Mastitis.</title>
        <authorList>
            <person name="Ruckert C."/>
            <person name="Albersmeier A."/>
            <person name="Winkler A."/>
            <person name="Tauch A."/>
        </authorList>
    </citation>
    <scope>NUCLEOTIDE SEQUENCE [LARGE SCALE GENOMIC DNA]</scope>
    <source>
        <strain evidence="3 4">DSM 44610</strain>
    </source>
</reference>
<keyword evidence="2" id="KW-0067">ATP-binding</keyword>
<protein>
    <submittedName>
        <fullName evidence="3">Galactokinase</fullName>
        <ecNumber evidence="3">2.7.1.6</ecNumber>
    </submittedName>
</protein>
<evidence type="ECO:0000313" key="3">
    <source>
        <dbReference type="EMBL" id="AKE39603.1"/>
    </source>
</evidence>
<accession>A0A0F6QZ27</accession>
<organism evidence="3 4">
    <name type="scientific">Corynebacterium camporealensis</name>
    <dbReference type="NCBI Taxonomy" id="161896"/>
    <lineage>
        <taxon>Bacteria</taxon>
        <taxon>Bacillati</taxon>
        <taxon>Actinomycetota</taxon>
        <taxon>Actinomycetes</taxon>
        <taxon>Mycobacteriales</taxon>
        <taxon>Corynebacteriaceae</taxon>
        <taxon>Corynebacterium</taxon>
    </lineage>
</organism>
<dbReference type="InterPro" id="IPR036554">
    <property type="entry name" value="GHMP_kinase_C_sf"/>
</dbReference>
<dbReference type="InterPro" id="IPR019539">
    <property type="entry name" value="GalKase_N"/>
</dbReference>
<keyword evidence="3" id="KW-0418">Kinase</keyword>
<gene>
    <name evidence="3" type="ORF">UL81_08245</name>
</gene>
<dbReference type="AlphaFoldDB" id="A0A0F6QZ27"/>
<evidence type="ECO:0000313" key="4">
    <source>
        <dbReference type="Proteomes" id="UP000033566"/>
    </source>
</evidence>
<dbReference type="GO" id="GO:0004335">
    <property type="term" value="F:galactokinase activity"/>
    <property type="evidence" value="ECO:0007669"/>
    <property type="project" value="UniProtKB-EC"/>
</dbReference>
<dbReference type="STRING" id="161896.UL81_08245"/>
<dbReference type="HOGENOM" id="CLU_692070_0_0_11"/>
<evidence type="ECO:0000256" key="1">
    <source>
        <dbReference type="ARBA" id="ARBA00022741"/>
    </source>
</evidence>
<dbReference type="Pfam" id="PF10509">
    <property type="entry name" value="GalKase_gal_bdg"/>
    <property type="match status" value="1"/>
</dbReference>
<dbReference type="SUPFAM" id="SSF55060">
    <property type="entry name" value="GHMP Kinase, C-terminal domain"/>
    <property type="match status" value="1"/>
</dbReference>
<dbReference type="InterPro" id="IPR014721">
    <property type="entry name" value="Ribsml_uS5_D2-typ_fold_subgr"/>
</dbReference>
<keyword evidence="1" id="KW-0547">Nucleotide-binding</keyword>
<dbReference type="SUPFAM" id="SSF54211">
    <property type="entry name" value="Ribosomal protein S5 domain 2-like"/>
    <property type="match status" value="1"/>
</dbReference>